<dbReference type="PANTHER" id="PTHR43918">
    <property type="entry name" value="ACETYLCHOLINESTERASE"/>
    <property type="match status" value="1"/>
</dbReference>
<sequence length="492" mass="52487">MGVDASGFVEVGLEEGRLRGARRDGVLWFSGVPYARPPVESLRFAPPEPPRPWTGTRDATRPMPIAPQAASRLAAVMGDFSRQQDEDCLQLTIATPGVDGGHRPVIVWLHGGGFSSGGGGLDWYDGCRLAREGDAVVVGVNYRLGALGYLYANGLSPGNLGLLDQARAIRFVREHARDFGGDPDAITLMGQSAGANAIAALFAGGHAGPGIRRVILQSGAYGIGALDTDRAGEMGERFLHHLGLADAPDRARDLSVATILAAQGAVARETAQLGETAPPFHLLAHPPGLPADFRFDTLAADAMAGVEILMGVTARECQAFFARDPRMACLDHDGAQARLQALYGDAAAGDYARRHQARPDIHAADLFSDWISDFVFDTPTLRYADRASAAGAGVYFYRFDWQPPASDFGSCHCLELPFLMGTERAWNGSPMLGPGGPQAIERLSATMRAAWLAFARNGVPAAPSLPAWPRYARDTRLAMHLDDQPRVGNARA</sequence>
<evidence type="ECO:0000256" key="3">
    <source>
        <dbReference type="ARBA" id="ARBA00023157"/>
    </source>
</evidence>
<dbReference type="InterPro" id="IPR050654">
    <property type="entry name" value="AChE-related_enzymes"/>
</dbReference>
<accession>A0A4Q7NIT1</accession>
<dbReference type="GO" id="GO:0004104">
    <property type="term" value="F:cholinesterase activity"/>
    <property type="evidence" value="ECO:0007669"/>
    <property type="project" value="InterPro"/>
</dbReference>
<dbReference type="Pfam" id="PF00135">
    <property type="entry name" value="COesterase"/>
    <property type="match status" value="1"/>
</dbReference>
<dbReference type="RefSeq" id="WP_165404431.1">
    <property type="nucleotide sequence ID" value="NZ_SGXC01000001.1"/>
</dbReference>
<dbReference type="InterPro" id="IPR029058">
    <property type="entry name" value="AB_hydrolase_fold"/>
</dbReference>
<feature type="region of interest" description="Disordered" evidence="6">
    <location>
        <begin position="41"/>
        <end position="62"/>
    </location>
</feature>
<evidence type="ECO:0000313" key="9">
    <source>
        <dbReference type="Proteomes" id="UP000292445"/>
    </source>
</evidence>
<comment type="caution">
    <text evidence="8">The sequence shown here is derived from an EMBL/GenBank/DDBJ whole genome shotgun (WGS) entry which is preliminary data.</text>
</comment>
<dbReference type="PANTHER" id="PTHR43918:SF4">
    <property type="entry name" value="CARBOXYLIC ESTER HYDROLASE"/>
    <property type="match status" value="1"/>
</dbReference>
<reference evidence="8 9" key="1">
    <citation type="submission" date="2019-02" db="EMBL/GenBank/DDBJ databases">
        <title>Genomic Encyclopedia of Type Strains, Phase IV (KMG-IV): sequencing the most valuable type-strain genomes for metagenomic binning, comparative biology and taxonomic classification.</title>
        <authorList>
            <person name="Goeker M."/>
        </authorList>
    </citation>
    <scope>NUCLEOTIDE SEQUENCE [LARGE SCALE GENOMIC DNA]</scope>
    <source>
        <strain evidence="8 9">K24</strain>
    </source>
</reference>
<evidence type="ECO:0000256" key="2">
    <source>
        <dbReference type="ARBA" id="ARBA00022801"/>
    </source>
</evidence>
<feature type="active site" description="Acyl-ester intermediate" evidence="4">
    <location>
        <position position="192"/>
    </location>
</feature>
<evidence type="ECO:0000259" key="7">
    <source>
        <dbReference type="Pfam" id="PF00135"/>
    </source>
</evidence>
<dbReference type="Proteomes" id="UP000292445">
    <property type="component" value="Unassembled WGS sequence"/>
</dbReference>
<dbReference type="AlphaFoldDB" id="A0A4Q7NIT1"/>
<feature type="active site" description="Charge relay system" evidence="4">
    <location>
        <position position="412"/>
    </location>
</feature>
<evidence type="ECO:0000256" key="4">
    <source>
        <dbReference type="PIRSR" id="PIRSR600997-1"/>
    </source>
</evidence>
<dbReference type="EMBL" id="SGXC01000001">
    <property type="protein sequence ID" value="RZS84925.1"/>
    <property type="molecule type" value="Genomic_DNA"/>
</dbReference>
<evidence type="ECO:0000313" key="8">
    <source>
        <dbReference type="EMBL" id="RZS84925.1"/>
    </source>
</evidence>
<feature type="active site" description="Charge relay system" evidence="4">
    <location>
        <position position="316"/>
    </location>
</feature>
<name>A0A4Q7NIT1_9BURK</name>
<comment type="similarity">
    <text evidence="1 5">Belongs to the type-B carboxylesterase/lipase family.</text>
</comment>
<proteinExistence type="inferred from homology"/>
<dbReference type="PROSITE" id="PS00122">
    <property type="entry name" value="CARBOXYLESTERASE_B_1"/>
    <property type="match status" value="1"/>
</dbReference>
<keyword evidence="3" id="KW-1015">Disulfide bond</keyword>
<gene>
    <name evidence="8" type="ORF">EV675_0946</name>
</gene>
<dbReference type="PRINTS" id="PR00878">
    <property type="entry name" value="CHOLNESTRASE"/>
</dbReference>
<evidence type="ECO:0000256" key="1">
    <source>
        <dbReference type="ARBA" id="ARBA00005964"/>
    </source>
</evidence>
<keyword evidence="9" id="KW-1185">Reference proteome</keyword>
<organism evidence="8 9">
    <name type="scientific">Pigmentiphaga kullae</name>
    <dbReference type="NCBI Taxonomy" id="151784"/>
    <lineage>
        <taxon>Bacteria</taxon>
        <taxon>Pseudomonadati</taxon>
        <taxon>Pseudomonadota</taxon>
        <taxon>Betaproteobacteria</taxon>
        <taxon>Burkholderiales</taxon>
        <taxon>Alcaligenaceae</taxon>
        <taxon>Pigmentiphaga</taxon>
    </lineage>
</organism>
<dbReference type="EC" id="3.1.1.-" evidence="5"/>
<evidence type="ECO:0000256" key="6">
    <source>
        <dbReference type="SAM" id="MobiDB-lite"/>
    </source>
</evidence>
<dbReference type="InterPro" id="IPR002018">
    <property type="entry name" value="CarbesteraseB"/>
</dbReference>
<dbReference type="SUPFAM" id="SSF53474">
    <property type="entry name" value="alpha/beta-Hydrolases"/>
    <property type="match status" value="1"/>
</dbReference>
<evidence type="ECO:0000256" key="5">
    <source>
        <dbReference type="RuleBase" id="RU361235"/>
    </source>
</evidence>
<keyword evidence="2 5" id="KW-0378">Hydrolase</keyword>
<dbReference type="Gene3D" id="3.40.50.1820">
    <property type="entry name" value="alpha/beta hydrolase"/>
    <property type="match status" value="1"/>
</dbReference>
<protein>
    <recommendedName>
        <fullName evidence="5">Carboxylic ester hydrolase</fullName>
        <ecNumber evidence="5">3.1.1.-</ecNumber>
    </recommendedName>
</protein>
<dbReference type="InterPro" id="IPR000997">
    <property type="entry name" value="Cholinesterase"/>
</dbReference>
<feature type="domain" description="Carboxylesterase type B" evidence="7">
    <location>
        <begin position="11"/>
        <end position="487"/>
    </location>
</feature>
<dbReference type="InterPro" id="IPR019826">
    <property type="entry name" value="Carboxylesterase_B_AS"/>
</dbReference>